<gene>
    <name evidence="1" type="ORF">KDAU_72200</name>
</gene>
<dbReference type="Proteomes" id="UP000287224">
    <property type="component" value="Unassembled WGS sequence"/>
</dbReference>
<evidence type="ECO:0000313" key="2">
    <source>
        <dbReference type="Proteomes" id="UP000287224"/>
    </source>
</evidence>
<keyword evidence="2" id="KW-1185">Reference proteome</keyword>
<sequence length="42" mass="4925">MEGKWELGIVYACVESVTWQRMFNIEVSKLFYIKKEIVGEAV</sequence>
<dbReference type="AlphaFoldDB" id="A0A401ZSQ6"/>
<name>A0A401ZSQ6_9CHLR</name>
<protein>
    <submittedName>
        <fullName evidence="1">Uncharacterized protein</fullName>
    </submittedName>
</protein>
<organism evidence="1 2">
    <name type="scientific">Dictyobacter aurantiacus</name>
    <dbReference type="NCBI Taxonomy" id="1936993"/>
    <lineage>
        <taxon>Bacteria</taxon>
        <taxon>Bacillati</taxon>
        <taxon>Chloroflexota</taxon>
        <taxon>Ktedonobacteria</taxon>
        <taxon>Ktedonobacterales</taxon>
        <taxon>Dictyobacteraceae</taxon>
        <taxon>Dictyobacter</taxon>
    </lineage>
</organism>
<evidence type="ECO:0000313" key="1">
    <source>
        <dbReference type="EMBL" id="GCE09891.1"/>
    </source>
</evidence>
<accession>A0A401ZSQ6</accession>
<comment type="caution">
    <text evidence="1">The sequence shown here is derived from an EMBL/GenBank/DDBJ whole genome shotgun (WGS) entry which is preliminary data.</text>
</comment>
<reference evidence="2" key="1">
    <citation type="submission" date="2018-12" db="EMBL/GenBank/DDBJ databases">
        <title>Tengunoibacter tsumagoiensis gen. nov., sp. nov., Dictyobacter kobayashii sp. nov., D. alpinus sp. nov., and D. joshuensis sp. nov. and description of Dictyobacteraceae fam. nov. within the order Ktedonobacterales isolated from Tengu-no-mugimeshi.</title>
        <authorList>
            <person name="Wang C.M."/>
            <person name="Zheng Y."/>
            <person name="Sakai Y."/>
            <person name="Toyoda A."/>
            <person name="Minakuchi Y."/>
            <person name="Abe K."/>
            <person name="Yokota A."/>
            <person name="Yabe S."/>
        </authorList>
    </citation>
    <scope>NUCLEOTIDE SEQUENCE [LARGE SCALE GENOMIC DNA]</scope>
    <source>
        <strain evidence="2">S-27</strain>
    </source>
</reference>
<dbReference type="EMBL" id="BIFQ01000002">
    <property type="protein sequence ID" value="GCE09891.1"/>
    <property type="molecule type" value="Genomic_DNA"/>
</dbReference>
<proteinExistence type="predicted"/>